<organism evidence="2 3">
    <name type="scientific">Propionivibrio dicarboxylicus</name>
    <dbReference type="NCBI Taxonomy" id="83767"/>
    <lineage>
        <taxon>Bacteria</taxon>
        <taxon>Pseudomonadati</taxon>
        <taxon>Pseudomonadota</taxon>
        <taxon>Betaproteobacteria</taxon>
        <taxon>Rhodocyclales</taxon>
        <taxon>Rhodocyclaceae</taxon>
        <taxon>Propionivibrio</taxon>
    </lineage>
</organism>
<dbReference type="STRING" id="83767.SAMN05660652_01620"/>
<dbReference type="InterPro" id="IPR012902">
    <property type="entry name" value="N_methyl_site"/>
</dbReference>
<keyword evidence="1" id="KW-1133">Transmembrane helix</keyword>
<dbReference type="PROSITE" id="PS00409">
    <property type="entry name" value="PROKAR_NTER_METHYL"/>
    <property type="match status" value="1"/>
</dbReference>
<dbReference type="AlphaFoldDB" id="A0A1G8BX89"/>
<dbReference type="EMBL" id="FNCY01000005">
    <property type="protein sequence ID" value="SDH37827.1"/>
    <property type="molecule type" value="Genomic_DNA"/>
</dbReference>
<gene>
    <name evidence="2" type="ORF">SAMN05660652_01620</name>
</gene>
<feature type="transmembrane region" description="Helical" evidence="1">
    <location>
        <begin position="12"/>
        <end position="32"/>
    </location>
</feature>
<dbReference type="Gene3D" id="3.30.700.10">
    <property type="entry name" value="Glycoprotein, Type 4 Pilin"/>
    <property type="match status" value="1"/>
</dbReference>
<dbReference type="Proteomes" id="UP000198607">
    <property type="component" value="Unassembled WGS sequence"/>
</dbReference>
<dbReference type="InterPro" id="IPR045584">
    <property type="entry name" value="Pilin-like"/>
</dbReference>
<name>A0A1G8BX89_9RHOO</name>
<evidence type="ECO:0000256" key="1">
    <source>
        <dbReference type="SAM" id="Phobius"/>
    </source>
</evidence>
<reference evidence="2 3" key="1">
    <citation type="submission" date="2016-10" db="EMBL/GenBank/DDBJ databases">
        <authorList>
            <person name="de Groot N.N."/>
        </authorList>
    </citation>
    <scope>NUCLEOTIDE SEQUENCE [LARGE SCALE GENOMIC DNA]</scope>
    <source>
        <strain evidence="2 3">DSM 5885</strain>
    </source>
</reference>
<keyword evidence="3" id="KW-1185">Reference proteome</keyword>
<keyword evidence="1" id="KW-0472">Membrane</keyword>
<dbReference type="Pfam" id="PF07963">
    <property type="entry name" value="N_methyl"/>
    <property type="match status" value="1"/>
</dbReference>
<dbReference type="NCBIfam" id="TIGR02532">
    <property type="entry name" value="IV_pilin_GFxxxE"/>
    <property type="match status" value="1"/>
</dbReference>
<evidence type="ECO:0000313" key="3">
    <source>
        <dbReference type="Proteomes" id="UP000198607"/>
    </source>
</evidence>
<keyword evidence="1" id="KW-0812">Transmembrane</keyword>
<sequence length="163" mass="17363">MCSKTTRGFTLIEMVIAIVIISIGFAGVLMAINSTVRNSADPLVRKQMLAIAEEMLEEVLIKPFAVSGDAPVNVAKACGVSPPPSRTTFDDIKDYNNYQTVGICDVDGQPVTGLVNYNVHVTVIDNALGDITTQSGAAAQVVVSVVHGTEHILLSGWRTNYAQ</sequence>
<protein>
    <submittedName>
        <fullName evidence="2">MSHA pilin protein MshD</fullName>
    </submittedName>
</protein>
<dbReference type="SUPFAM" id="SSF54523">
    <property type="entry name" value="Pili subunits"/>
    <property type="match status" value="1"/>
</dbReference>
<proteinExistence type="predicted"/>
<evidence type="ECO:0000313" key="2">
    <source>
        <dbReference type="EMBL" id="SDH37827.1"/>
    </source>
</evidence>
<accession>A0A1G8BX89</accession>